<dbReference type="InterPro" id="IPR002501">
    <property type="entry name" value="PsdUridine_synth_N"/>
</dbReference>
<evidence type="ECO:0000256" key="4">
    <source>
        <dbReference type="ARBA" id="ARBA00023235"/>
    </source>
</evidence>
<keyword evidence="3 5" id="KW-0819">tRNA processing</keyword>
<feature type="domain" description="Pseudouridine synthase II N-terminal" evidence="6">
    <location>
        <begin position="24"/>
        <end position="171"/>
    </location>
</feature>
<organism evidence="8 9">
    <name type="scientific">Anoxynatronum sibiricum</name>
    <dbReference type="NCBI Taxonomy" id="210623"/>
    <lineage>
        <taxon>Bacteria</taxon>
        <taxon>Bacillati</taxon>
        <taxon>Bacillota</taxon>
        <taxon>Clostridia</taxon>
        <taxon>Eubacteriales</taxon>
        <taxon>Clostridiaceae</taxon>
        <taxon>Anoxynatronum</taxon>
    </lineage>
</organism>
<dbReference type="PANTHER" id="PTHR13767">
    <property type="entry name" value="TRNA-PSEUDOURIDINE SYNTHASE"/>
    <property type="match status" value="1"/>
</dbReference>
<comment type="catalytic activity">
    <reaction evidence="1 5">
        <text>uridine(55) in tRNA = pseudouridine(55) in tRNA</text>
        <dbReference type="Rhea" id="RHEA:42532"/>
        <dbReference type="Rhea" id="RHEA-COMP:10101"/>
        <dbReference type="Rhea" id="RHEA-COMP:10102"/>
        <dbReference type="ChEBI" id="CHEBI:65314"/>
        <dbReference type="ChEBI" id="CHEBI:65315"/>
        <dbReference type="EC" id="5.4.99.25"/>
    </reaction>
</comment>
<dbReference type="GO" id="GO:0160148">
    <property type="term" value="F:tRNA pseudouridine(55) synthase activity"/>
    <property type="evidence" value="ECO:0007669"/>
    <property type="project" value="UniProtKB-EC"/>
</dbReference>
<keyword evidence="4 5" id="KW-0413">Isomerase</keyword>
<evidence type="ECO:0000313" key="8">
    <source>
        <dbReference type="EMBL" id="MEN1759401.1"/>
    </source>
</evidence>
<dbReference type="RefSeq" id="WP_343184760.1">
    <property type="nucleotide sequence ID" value="NZ_JBCITM010000002.1"/>
</dbReference>
<dbReference type="Pfam" id="PF01509">
    <property type="entry name" value="TruB_N"/>
    <property type="match status" value="1"/>
</dbReference>
<evidence type="ECO:0000256" key="5">
    <source>
        <dbReference type="HAMAP-Rule" id="MF_01080"/>
    </source>
</evidence>
<dbReference type="PANTHER" id="PTHR13767:SF2">
    <property type="entry name" value="PSEUDOURIDYLATE SYNTHASE TRUB1"/>
    <property type="match status" value="1"/>
</dbReference>
<evidence type="ECO:0000256" key="3">
    <source>
        <dbReference type="ARBA" id="ARBA00022694"/>
    </source>
</evidence>
<dbReference type="Gene3D" id="3.30.2350.10">
    <property type="entry name" value="Pseudouridine synthase"/>
    <property type="match status" value="1"/>
</dbReference>
<dbReference type="EC" id="5.4.99.25" evidence="5"/>
<reference evidence="8 9" key="1">
    <citation type="submission" date="2024-04" db="EMBL/GenBank/DDBJ databases">
        <title>Genome sequencing and metabolic network reconstruction of aminoacids and betaine degradation by Anoxynatronum sibiricum.</title>
        <authorList>
            <person name="Detkova E.N."/>
            <person name="Boltjanskaja Y.V."/>
            <person name="Mardanov A.V."/>
            <person name="Kevbrin V."/>
        </authorList>
    </citation>
    <scope>NUCLEOTIDE SEQUENCE [LARGE SCALE GENOMIC DNA]</scope>
    <source>
        <strain evidence="8 9">Z-7981</strain>
    </source>
</reference>
<evidence type="ECO:0000259" key="7">
    <source>
        <dbReference type="Pfam" id="PF16198"/>
    </source>
</evidence>
<dbReference type="EMBL" id="JBCITM010000002">
    <property type="protein sequence ID" value="MEN1759401.1"/>
    <property type="molecule type" value="Genomic_DNA"/>
</dbReference>
<name>A0ABU9VSH5_9CLOT</name>
<comment type="caution">
    <text evidence="8">The sequence shown here is derived from an EMBL/GenBank/DDBJ whole genome shotgun (WGS) entry which is preliminary data.</text>
</comment>
<accession>A0ABU9VSH5</accession>
<evidence type="ECO:0000256" key="1">
    <source>
        <dbReference type="ARBA" id="ARBA00000385"/>
    </source>
</evidence>
<dbReference type="InterPro" id="IPR014780">
    <property type="entry name" value="tRNA_psdUridine_synth_TruB"/>
</dbReference>
<feature type="domain" description="tRNA pseudouridylate synthase B C-terminal" evidence="7">
    <location>
        <begin position="172"/>
        <end position="215"/>
    </location>
</feature>
<proteinExistence type="inferred from homology"/>
<dbReference type="SUPFAM" id="SSF55120">
    <property type="entry name" value="Pseudouridine synthase"/>
    <property type="match status" value="1"/>
</dbReference>
<evidence type="ECO:0000256" key="2">
    <source>
        <dbReference type="ARBA" id="ARBA00005642"/>
    </source>
</evidence>
<feature type="active site" description="Nucleophile" evidence="5">
    <location>
        <position position="39"/>
    </location>
</feature>
<dbReference type="Proteomes" id="UP001407405">
    <property type="component" value="Unassembled WGS sequence"/>
</dbReference>
<dbReference type="CDD" id="cd02573">
    <property type="entry name" value="PseudoU_synth_EcTruB"/>
    <property type="match status" value="1"/>
</dbReference>
<protein>
    <recommendedName>
        <fullName evidence="5">tRNA pseudouridine synthase B</fullName>
        <ecNumber evidence="5">5.4.99.25</ecNumber>
    </recommendedName>
    <alternativeName>
        <fullName evidence="5">tRNA pseudouridine(55) synthase</fullName>
        <shortName evidence="5">Psi55 synthase</shortName>
    </alternativeName>
    <alternativeName>
        <fullName evidence="5">tRNA pseudouridylate synthase</fullName>
    </alternativeName>
    <alternativeName>
        <fullName evidence="5">tRNA-uridine isomerase</fullName>
    </alternativeName>
</protein>
<dbReference type="HAMAP" id="MF_01080">
    <property type="entry name" value="TruB_bact"/>
    <property type="match status" value="1"/>
</dbReference>
<dbReference type="InterPro" id="IPR032819">
    <property type="entry name" value="TruB_C"/>
</dbReference>
<comment type="similarity">
    <text evidence="2 5">Belongs to the pseudouridine synthase TruB family. Type 1 subfamily.</text>
</comment>
<dbReference type="InterPro" id="IPR020103">
    <property type="entry name" value="PsdUridine_synth_cat_dom_sf"/>
</dbReference>
<keyword evidence="9" id="KW-1185">Reference proteome</keyword>
<dbReference type="Pfam" id="PF16198">
    <property type="entry name" value="TruB_C_2"/>
    <property type="match status" value="1"/>
</dbReference>
<evidence type="ECO:0000259" key="6">
    <source>
        <dbReference type="Pfam" id="PF01509"/>
    </source>
</evidence>
<comment type="function">
    <text evidence="5">Responsible for synthesis of pseudouridine from uracil-55 in the psi GC loop of transfer RNAs.</text>
</comment>
<gene>
    <name evidence="5 8" type="primary">truB</name>
    <name evidence="8" type="ORF">AAIG11_02845</name>
</gene>
<sequence length="303" mass="34095">MRMGLFNVLKPPGMTSHQVVAFLRRITQTKRVGHAGTLDPQAAGVLPVCVGDATKMIPFLDHQCKVYRVEMLLGIATDTQDTTGKITAVCNSIPDHKIVEQVLKSFMGEYWQIPPMYSAVKKHGKKLYELARKGETVERVAKRKEIFEINWISMNQDRVRFDVVCSEGTYVRTLCHDVGQKLGCGATMAFLLRIETCRQSIHQAVTPDEINCAVNWAALLIPIDKVLNNYPSVHICDSLQKWLFNGVPIKSDLIDNDRVHSPNQYLRVYTSDCFVGIGHINEDGTHFKMVKLLPEAASTVQLR</sequence>
<evidence type="ECO:0000313" key="9">
    <source>
        <dbReference type="Proteomes" id="UP001407405"/>
    </source>
</evidence>
<dbReference type="NCBIfam" id="TIGR00431">
    <property type="entry name" value="TruB"/>
    <property type="match status" value="1"/>
</dbReference>